<reference evidence="1" key="1">
    <citation type="submission" date="2014-11" db="EMBL/GenBank/DDBJ databases">
        <authorList>
            <person name="Amaro Gonzalez C."/>
        </authorList>
    </citation>
    <scope>NUCLEOTIDE SEQUENCE</scope>
</reference>
<reference evidence="1" key="2">
    <citation type="journal article" date="2015" name="Fish Shellfish Immunol.">
        <title>Early steps in the European eel (Anguilla anguilla)-Vibrio vulnificus interaction in the gills: Role of the RtxA13 toxin.</title>
        <authorList>
            <person name="Callol A."/>
            <person name="Pajuelo D."/>
            <person name="Ebbesson L."/>
            <person name="Teles M."/>
            <person name="MacKenzie S."/>
            <person name="Amaro C."/>
        </authorList>
    </citation>
    <scope>NUCLEOTIDE SEQUENCE</scope>
</reference>
<protein>
    <submittedName>
        <fullName evidence="1">Uncharacterized protein</fullName>
    </submittedName>
</protein>
<sequence length="18" mass="2334">MNKQKRKHSKKRKWFCSL</sequence>
<dbReference type="EMBL" id="GBXM01049585">
    <property type="protein sequence ID" value="JAH58992.1"/>
    <property type="molecule type" value="Transcribed_RNA"/>
</dbReference>
<dbReference type="AlphaFoldDB" id="A0A0E9TZT4"/>
<accession>A0A0E9TZT4</accession>
<evidence type="ECO:0000313" key="1">
    <source>
        <dbReference type="EMBL" id="JAH58992.1"/>
    </source>
</evidence>
<name>A0A0E9TZT4_ANGAN</name>
<proteinExistence type="predicted"/>
<organism evidence="1">
    <name type="scientific">Anguilla anguilla</name>
    <name type="common">European freshwater eel</name>
    <name type="synonym">Muraena anguilla</name>
    <dbReference type="NCBI Taxonomy" id="7936"/>
    <lineage>
        <taxon>Eukaryota</taxon>
        <taxon>Metazoa</taxon>
        <taxon>Chordata</taxon>
        <taxon>Craniata</taxon>
        <taxon>Vertebrata</taxon>
        <taxon>Euteleostomi</taxon>
        <taxon>Actinopterygii</taxon>
        <taxon>Neopterygii</taxon>
        <taxon>Teleostei</taxon>
        <taxon>Anguilliformes</taxon>
        <taxon>Anguillidae</taxon>
        <taxon>Anguilla</taxon>
    </lineage>
</organism>